<organism evidence="2 3">
    <name type="scientific">Chara braunii</name>
    <name type="common">Braun's stonewort</name>
    <dbReference type="NCBI Taxonomy" id="69332"/>
    <lineage>
        <taxon>Eukaryota</taxon>
        <taxon>Viridiplantae</taxon>
        <taxon>Streptophyta</taxon>
        <taxon>Charophyceae</taxon>
        <taxon>Charales</taxon>
        <taxon>Characeae</taxon>
        <taxon>Chara</taxon>
    </lineage>
</organism>
<evidence type="ECO:0000313" key="3">
    <source>
        <dbReference type="Proteomes" id="UP000265515"/>
    </source>
</evidence>
<reference evidence="2 3" key="1">
    <citation type="journal article" date="2018" name="Cell">
        <title>The Chara Genome: Secondary Complexity and Implications for Plant Terrestrialization.</title>
        <authorList>
            <person name="Nishiyama T."/>
            <person name="Sakayama H."/>
            <person name="Vries J.D."/>
            <person name="Buschmann H."/>
            <person name="Saint-Marcoux D."/>
            <person name="Ullrich K.K."/>
            <person name="Haas F.B."/>
            <person name="Vanderstraeten L."/>
            <person name="Becker D."/>
            <person name="Lang D."/>
            <person name="Vosolsobe S."/>
            <person name="Rombauts S."/>
            <person name="Wilhelmsson P.K.I."/>
            <person name="Janitza P."/>
            <person name="Kern R."/>
            <person name="Heyl A."/>
            <person name="Rumpler F."/>
            <person name="Villalobos L.I.A.C."/>
            <person name="Clay J.M."/>
            <person name="Skokan R."/>
            <person name="Toyoda A."/>
            <person name="Suzuki Y."/>
            <person name="Kagoshima H."/>
            <person name="Schijlen E."/>
            <person name="Tajeshwar N."/>
            <person name="Catarino B."/>
            <person name="Hetherington A.J."/>
            <person name="Saltykova A."/>
            <person name="Bonnot C."/>
            <person name="Breuninger H."/>
            <person name="Symeonidi A."/>
            <person name="Radhakrishnan G.V."/>
            <person name="Van Nieuwerburgh F."/>
            <person name="Deforce D."/>
            <person name="Chang C."/>
            <person name="Karol K.G."/>
            <person name="Hedrich R."/>
            <person name="Ulvskov P."/>
            <person name="Glockner G."/>
            <person name="Delwiche C.F."/>
            <person name="Petrasek J."/>
            <person name="Van de Peer Y."/>
            <person name="Friml J."/>
            <person name="Beilby M."/>
            <person name="Dolan L."/>
            <person name="Kohara Y."/>
            <person name="Sugano S."/>
            <person name="Fujiyama A."/>
            <person name="Delaux P.-M."/>
            <person name="Quint M."/>
            <person name="TheiBen G."/>
            <person name="Hagemann M."/>
            <person name="Harholt J."/>
            <person name="Dunand C."/>
            <person name="Zachgo S."/>
            <person name="Langdale J."/>
            <person name="Maumus F."/>
            <person name="Straeten D.V.D."/>
            <person name="Gould S.B."/>
            <person name="Rensing S.A."/>
        </authorList>
    </citation>
    <scope>NUCLEOTIDE SEQUENCE [LARGE SCALE GENOMIC DNA]</scope>
    <source>
        <strain evidence="2 3">S276</strain>
    </source>
</reference>
<dbReference type="Gramene" id="GBG85956">
    <property type="protein sequence ID" value="GBG85956"/>
    <property type="gene ID" value="CBR_g40768"/>
</dbReference>
<feature type="region of interest" description="Disordered" evidence="1">
    <location>
        <begin position="109"/>
        <end position="130"/>
    </location>
</feature>
<accession>A0A388LUG0</accession>
<evidence type="ECO:0000313" key="2">
    <source>
        <dbReference type="EMBL" id="GBG85956.1"/>
    </source>
</evidence>
<proteinExistence type="predicted"/>
<keyword evidence="3" id="KW-1185">Reference proteome</keyword>
<evidence type="ECO:0000256" key="1">
    <source>
        <dbReference type="SAM" id="MobiDB-lite"/>
    </source>
</evidence>
<dbReference type="EMBL" id="BFEA01000542">
    <property type="protein sequence ID" value="GBG85956.1"/>
    <property type="molecule type" value="Genomic_DNA"/>
</dbReference>
<dbReference type="AlphaFoldDB" id="A0A388LUG0"/>
<protein>
    <submittedName>
        <fullName evidence="2">Uncharacterized protein</fullName>
    </submittedName>
</protein>
<sequence>MGDQNISADGIMVDTFGNAGVWKLPTKRQLRHMFAQVMMGFSSFYGQPNGKRMRQTEMKANLNTQDVAQDTEVSDRIPCRNECGHTSFVTGSLAGMNLATLPLSATKFSDASKPSTARKHECPRSSCKPVDYQRSAAGKSESFKLNADDTAILQSQIASEMEHLQSAMPLSPAASQLSYGPPSAARWGKGRSLVADCKAESDARPAASKNPDVQSCWDVKWSLGSDALNLAQLKRNTSDGRCSATEFSLPPQDSLLFSPRLAAEEEETPRVEEPGLLRKVSSSEKAANRVLRPLTGMNSTSSAAGTFTMPLLHSFDFQETVLELMDLEWERTTKPWAQGWWTICQPAPPFLA</sequence>
<dbReference type="Proteomes" id="UP000265515">
    <property type="component" value="Unassembled WGS sequence"/>
</dbReference>
<gene>
    <name evidence="2" type="ORF">CBR_g40768</name>
</gene>
<name>A0A388LUG0_CHABU</name>
<comment type="caution">
    <text evidence="2">The sequence shown here is derived from an EMBL/GenBank/DDBJ whole genome shotgun (WGS) entry which is preliminary data.</text>
</comment>